<name>A0A3B0SSK4_9ZZZZ</name>
<sequence>MTVAIAVAIGIAIVVGTLWSIKFIASGPPPDPNLSDVREVDIPYVCTVCGMSLTVTQSHGVDGEPPRHCREDMVEA</sequence>
<dbReference type="EMBL" id="UOEI01000645">
    <property type="protein sequence ID" value="VAW08845.1"/>
    <property type="molecule type" value="Genomic_DNA"/>
</dbReference>
<gene>
    <name evidence="1" type="ORF">MNBD_ACTINO01-425</name>
</gene>
<proteinExistence type="predicted"/>
<organism evidence="1">
    <name type="scientific">hydrothermal vent metagenome</name>
    <dbReference type="NCBI Taxonomy" id="652676"/>
    <lineage>
        <taxon>unclassified sequences</taxon>
        <taxon>metagenomes</taxon>
        <taxon>ecological metagenomes</taxon>
    </lineage>
</organism>
<dbReference type="AlphaFoldDB" id="A0A3B0SSK4"/>
<accession>A0A3B0SSK4</accession>
<protein>
    <submittedName>
        <fullName evidence="1">Uncharacterized protein</fullName>
    </submittedName>
</protein>
<reference evidence="1" key="1">
    <citation type="submission" date="2018-06" db="EMBL/GenBank/DDBJ databases">
        <authorList>
            <person name="Zhirakovskaya E."/>
        </authorList>
    </citation>
    <scope>NUCLEOTIDE SEQUENCE</scope>
</reference>
<evidence type="ECO:0000313" key="1">
    <source>
        <dbReference type="EMBL" id="VAW08845.1"/>
    </source>
</evidence>